<feature type="domain" description="Peptidase S33 tripeptidyl aminopeptidase-like C-terminal" evidence="1">
    <location>
        <begin position="244"/>
        <end position="303"/>
    </location>
</feature>
<evidence type="ECO:0000313" key="4">
    <source>
        <dbReference type="Proteomes" id="UP000199153"/>
    </source>
</evidence>
<dbReference type="Proteomes" id="UP000199153">
    <property type="component" value="Unassembled WGS sequence"/>
</dbReference>
<dbReference type="EMBL" id="FOVL01000016">
    <property type="protein sequence ID" value="SFN77277.1"/>
    <property type="molecule type" value="Genomic_DNA"/>
</dbReference>
<evidence type="ECO:0000313" key="3">
    <source>
        <dbReference type="EMBL" id="SFN77277.1"/>
    </source>
</evidence>
<dbReference type="Pfam" id="PF08386">
    <property type="entry name" value="Abhydrolase_4"/>
    <property type="match status" value="1"/>
</dbReference>
<sequence>MKPEFLNLQTSFSITMTKAKKDQLSVQQLLIPDYIRYIAKILRKTSPFLASRFAARLFLTPFKYKLPKREKKMDRNSVQTILKVPAFGKEIVVYHYGDSPHKILLVHGWSGRGTQLSYIAEALVHAGYSTISFDAPGHGKAPGKSSIMTEFIESIHFLDKEFGPFEAAIGHSLGGMASLRAVKEGMKINKLIIIGTANSVTHITHEFNENLGMNKAIADRMKAYFDEKFGENMNNYSGAVSAEAVKIPTLVIHDKQDVDVHVSSAYEIDRALENSELMITEGQGHRRILGDKKVINKITTFLAD</sequence>
<protein>
    <submittedName>
        <fullName evidence="3">Pimeloyl-ACP methyl ester carboxylesterase</fullName>
    </submittedName>
</protein>
<dbReference type="SUPFAM" id="SSF53474">
    <property type="entry name" value="alpha/beta-Hydrolases"/>
    <property type="match status" value="1"/>
</dbReference>
<dbReference type="InterPro" id="IPR000073">
    <property type="entry name" value="AB_hydrolase_1"/>
</dbReference>
<feature type="domain" description="AB hydrolase-1" evidence="2">
    <location>
        <begin position="103"/>
        <end position="193"/>
    </location>
</feature>
<organism evidence="3 4">
    <name type="scientific">Salegentibacter flavus</name>
    <dbReference type="NCBI Taxonomy" id="287099"/>
    <lineage>
        <taxon>Bacteria</taxon>
        <taxon>Pseudomonadati</taxon>
        <taxon>Bacteroidota</taxon>
        <taxon>Flavobacteriia</taxon>
        <taxon>Flavobacteriales</taxon>
        <taxon>Flavobacteriaceae</taxon>
        <taxon>Salegentibacter</taxon>
    </lineage>
</organism>
<dbReference type="PANTHER" id="PTHR43433">
    <property type="entry name" value="HYDROLASE, ALPHA/BETA FOLD FAMILY PROTEIN"/>
    <property type="match status" value="1"/>
</dbReference>
<accession>A0A1I5BRH8</accession>
<name>A0A1I5BRH8_9FLAO</name>
<keyword evidence="4" id="KW-1185">Reference proteome</keyword>
<evidence type="ECO:0000259" key="2">
    <source>
        <dbReference type="Pfam" id="PF12697"/>
    </source>
</evidence>
<dbReference type="PANTHER" id="PTHR43433:SF1">
    <property type="entry name" value="BLL5160 PROTEIN"/>
    <property type="match status" value="1"/>
</dbReference>
<dbReference type="AlphaFoldDB" id="A0A1I5BRH8"/>
<dbReference type="InterPro" id="IPR013595">
    <property type="entry name" value="Pept_S33_TAP-like_C"/>
</dbReference>
<reference evidence="3 4" key="1">
    <citation type="submission" date="2016-10" db="EMBL/GenBank/DDBJ databases">
        <authorList>
            <person name="de Groot N.N."/>
        </authorList>
    </citation>
    <scope>NUCLEOTIDE SEQUENCE [LARGE SCALE GENOMIC DNA]</scope>
    <source>
        <strain evidence="3 4">DSM 17794</strain>
    </source>
</reference>
<dbReference type="Pfam" id="PF12697">
    <property type="entry name" value="Abhydrolase_6"/>
    <property type="match status" value="1"/>
</dbReference>
<gene>
    <name evidence="3" type="ORF">SAMN05660413_02516</name>
</gene>
<dbReference type="InterPro" id="IPR050471">
    <property type="entry name" value="AB_hydrolase"/>
</dbReference>
<proteinExistence type="predicted"/>
<dbReference type="Gene3D" id="3.40.50.1820">
    <property type="entry name" value="alpha/beta hydrolase"/>
    <property type="match status" value="1"/>
</dbReference>
<evidence type="ECO:0000259" key="1">
    <source>
        <dbReference type="Pfam" id="PF08386"/>
    </source>
</evidence>
<dbReference type="STRING" id="287099.SAMN05660413_02516"/>
<dbReference type="InterPro" id="IPR029058">
    <property type="entry name" value="AB_hydrolase_fold"/>
</dbReference>